<dbReference type="EMBL" id="KI913998">
    <property type="protein sequence ID" value="ETV92719.1"/>
    <property type="molecule type" value="Genomic_DNA"/>
</dbReference>
<keyword evidence="5 7" id="KW-0472">Membrane</keyword>
<sequence length="174" mass="19592">MFVITFGLFLYVSLVDTSATSDLPIRKGEKVVRCQCVDGFDHHCQYLNTCIGRRNLKQFRWLILWNVLYLAVQNAVSMYAISILPRQTSTAFLLCGLTILPGLALLGMLVLAAFQVYIYWKGMPTFEFAVQCARQHAKMAKQVTVDHHMATMAPAAATITVSEQVQPTRVREFA</sequence>
<dbReference type="PANTHER" id="PTHR22883">
    <property type="entry name" value="ZINC FINGER DHHC DOMAIN CONTAINING PROTEIN"/>
    <property type="match status" value="1"/>
</dbReference>
<comment type="similarity">
    <text evidence="7">Belongs to the DHHC palmitoyltransferase family.</text>
</comment>
<dbReference type="AlphaFoldDB" id="A0A024TFD1"/>
<name>A0A024TFD1_9STRA</name>
<dbReference type="PANTHER" id="PTHR22883:SF203">
    <property type="entry name" value="PALMITOYLTRANSFERASE"/>
    <property type="match status" value="1"/>
</dbReference>
<dbReference type="Pfam" id="PF01529">
    <property type="entry name" value="DHHC"/>
    <property type="match status" value="1"/>
</dbReference>
<feature type="transmembrane region" description="Helical" evidence="7">
    <location>
        <begin position="63"/>
        <end position="84"/>
    </location>
</feature>
<comment type="subcellular location">
    <subcellularLocation>
        <location evidence="1">Membrane</location>
        <topology evidence="1">Multi-pass membrane protein</topology>
    </subcellularLocation>
</comment>
<keyword evidence="6 7" id="KW-0012">Acyltransferase</keyword>
<organism evidence="10">
    <name type="scientific">Aphanomyces invadans</name>
    <dbReference type="NCBI Taxonomy" id="157072"/>
    <lineage>
        <taxon>Eukaryota</taxon>
        <taxon>Sar</taxon>
        <taxon>Stramenopiles</taxon>
        <taxon>Oomycota</taxon>
        <taxon>Saprolegniomycetes</taxon>
        <taxon>Saprolegniales</taxon>
        <taxon>Verrucalvaceae</taxon>
        <taxon>Aphanomyces</taxon>
    </lineage>
</organism>
<keyword evidence="4 7" id="KW-1133">Transmembrane helix</keyword>
<dbReference type="RefSeq" id="XP_008878755.1">
    <property type="nucleotide sequence ID" value="XM_008880533.1"/>
</dbReference>
<dbReference type="GO" id="GO:0005783">
    <property type="term" value="C:endoplasmic reticulum"/>
    <property type="evidence" value="ECO:0007669"/>
    <property type="project" value="TreeGrafter"/>
</dbReference>
<dbReference type="EC" id="2.3.1.225" evidence="7"/>
<dbReference type="STRING" id="157072.A0A024TFD1"/>
<dbReference type="PROSITE" id="PS50216">
    <property type="entry name" value="DHHC"/>
    <property type="match status" value="1"/>
</dbReference>
<evidence type="ECO:0000256" key="2">
    <source>
        <dbReference type="ARBA" id="ARBA00022679"/>
    </source>
</evidence>
<evidence type="ECO:0000256" key="6">
    <source>
        <dbReference type="ARBA" id="ARBA00023315"/>
    </source>
</evidence>
<keyword evidence="8" id="KW-0732">Signal</keyword>
<dbReference type="InterPro" id="IPR039859">
    <property type="entry name" value="PFA4/ZDH16/20/ERF2-like"/>
</dbReference>
<dbReference type="VEuPathDB" id="FungiDB:H310_13146"/>
<dbReference type="GO" id="GO:0006612">
    <property type="term" value="P:protein targeting to membrane"/>
    <property type="evidence" value="ECO:0007669"/>
    <property type="project" value="TreeGrafter"/>
</dbReference>
<gene>
    <name evidence="10" type="ORF">H310_13146</name>
</gene>
<accession>A0A024TFD1</accession>
<dbReference type="InterPro" id="IPR001594">
    <property type="entry name" value="Palmitoyltrfase_DHHC"/>
</dbReference>
<evidence type="ECO:0000313" key="10">
    <source>
        <dbReference type="EMBL" id="ETV92719.1"/>
    </source>
</evidence>
<keyword evidence="2 7" id="KW-0808">Transferase</keyword>
<evidence type="ECO:0000256" key="8">
    <source>
        <dbReference type="SAM" id="SignalP"/>
    </source>
</evidence>
<feature type="chain" id="PRO_5001537541" description="Palmitoyltransferase" evidence="8">
    <location>
        <begin position="20"/>
        <end position="174"/>
    </location>
</feature>
<evidence type="ECO:0000256" key="7">
    <source>
        <dbReference type="RuleBase" id="RU079119"/>
    </source>
</evidence>
<evidence type="ECO:0000256" key="1">
    <source>
        <dbReference type="ARBA" id="ARBA00004141"/>
    </source>
</evidence>
<dbReference type="GO" id="GO:0019706">
    <property type="term" value="F:protein-cysteine S-palmitoyltransferase activity"/>
    <property type="evidence" value="ECO:0007669"/>
    <property type="project" value="UniProtKB-EC"/>
</dbReference>
<keyword evidence="3 7" id="KW-0812">Transmembrane</keyword>
<feature type="signal peptide" evidence="8">
    <location>
        <begin position="1"/>
        <end position="19"/>
    </location>
</feature>
<dbReference type="GO" id="GO:0005794">
    <property type="term" value="C:Golgi apparatus"/>
    <property type="evidence" value="ECO:0007669"/>
    <property type="project" value="TreeGrafter"/>
</dbReference>
<dbReference type="OrthoDB" id="9909019at2759"/>
<evidence type="ECO:0000256" key="5">
    <source>
        <dbReference type="ARBA" id="ARBA00023136"/>
    </source>
</evidence>
<comment type="domain">
    <text evidence="7">The DHHC domain is required for palmitoyltransferase activity.</text>
</comment>
<feature type="domain" description="Palmitoyltransferase DHHC" evidence="9">
    <location>
        <begin position="35"/>
        <end position="129"/>
    </location>
</feature>
<evidence type="ECO:0000256" key="3">
    <source>
        <dbReference type="ARBA" id="ARBA00022692"/>
    </source>
</evidence>
<dbReference type="GO" id="GO:0016020">
    <property type="term" value="C:membrane"/>
    <property type="evidence" value="ECO:0007669"/>
    <property type="project" value="UniProtKB-SubCell"/>
</dbReference>
<comment type="catalytic activity">
    <reaction evidence="7">
        <text>L-cysteinyl-[protein] + hexadecanoyl-CoA = S-hexadecanoyl-L-cysteinyl-[protein] + CoA</text>
        <dbReference type="Rhea" id="RHEA:36683"/>
        <dbReference type="Rhea" id="RHEA-COMP:10131"/>
        <dbReference type="Rhea" id="RHEA-COMP:11032"/>
        <dbReference type="ChEBI" id="CHEBI:29950"/>
        <dbReference type="ChEBI" id="CHEBI:57287"/>
        <dbReference type="ChEBI" id="CHEBI:57379"/>
        <dbReference type="ChEBI" id="CHEBI:74151"/>
        <dbReference type="EC" id="2.3.1.225"/>
    </reaction>
</comment>
<feature type="transmembrane region" description="Helical" evidence="7">
    <location>
        <begin position="91"/>
        <end position="120"/>
    </location>
</feature>
<reference evidence="10" key="1">
    <citation type="submission" date="2013-12" db="EMBL/GenBank/DDBJ databases">
        <title>The Genome Sequence of Aphanomyces invadans NJM9701.</title>
        <authorList>
            <consortium name="The Broad Institute Genomics Platform"/>
            <person name="Russ C."/>
            <person name="Tyler B."/>
            <person name="van West P."/>
            <person name="Dieguez-Uribeondo J."/>
            <person name="Young S.K."/>
            <person name="Zeng Q."/>
            <person name="Gargeya S."/>
            <person name="Fitzgerald M."/>
            <person name="Abouelleil A."/>
            <person name="Alvarado L."/>
            <person name="Chapman S.B."/>
            <person name="Gainer-Dewar J."/>
            <person name="Goldberg J."/>
            <person name="Griggs A."/>
            <person name="Gujja S."/>
            <person name="Hansen M."/>
            <person name="Howarth C."/>
            <person name="Imamovic A."/>
            <person name="Ireland A."/>
            <person name="Larimer J."/>
            <person name="McCowan C."/>
            <person name="Murphy C."/>
            <person name="Pearson M."/>
            <person name="Poon T.W."/>
            <person name="Priest M."/>
            <person name="Roberts A."/>
            <person name="Saif S."/>
            <person name="Shea T."/>
            <person name="Sykes S."/>
            <person name="Wortman J."/>
            <person name="Nusbaum C."/>
            <person name="Birren B."/>
        </authorList>
    </citation>
    <scope>NUCLEOTIDE SEQUENCE [LARGE SCALE GENOMIC DNA]</scope>
    <source>
        <strain evidence="10">NJM9701</strain>
    </source>
</reference>
<evidence type="ECO:0000259" key="9">
    <source>
        <dbReference type="Pfam" id="PF01529"/>
    </source>
</evidence>
<proteinExistence type="inferred from homology"/>
<protein>
    <recommendedName>
        <fullName evidence="7">Palmitoyltransferase</fullName>
        <ecNumber evidence="7">2.3.1.225</ecNumber>
    </recommendedName>
</protein>
<dbReference type="GeneID" id="20090196"/>
<evidence type="ECO:0000256" key="4">
    <source>
        <dbReference type="ARBA" id="ARBA00022989"/>
    </source>
</evidence>